<protein>
    <submittedName>
        <fullName evidence="1">Uncharacterized protein</fullName>
    </submittedName>
</protein>
<sequence length="43" mass="4744">MARLARLARWAAPIAGSLRPFRAIGDKDVSFYSPEQPSKGAKR</sequence>
<evidence type="ECO:0000313" key="2">
    <source>
        <dbReference type="Proteomes" id="UP000539265"/>
    </source>
</evidence>
<evidence type="ECO:0000313" key="1">
    <source>
        <dbReference type="EMBL" id="MBB3057193.1"/>
    </source>
</evidence>
<dbReference type="AlphaFoldDB" id="A0A839SIR7"/>
<reference evidence="1" key="1">
    <citation type="submission" date="2020-08" db="EMBL/GenBank/DDBJ databases">
        <title>Genomic Encyclopedia of Type Strains, Phase III (KMG-III): the genomes of soil and plant-associated and newly described type strains.</title>
        <authorList>
            <person name="Whitman W."/>
        </authorList>
    </citation>
    <scope>NUCLEOTIDE SEQUENCE [LARGE SCALE GENOMIC DNA]</scope>
    <source>
        <strain evidence="1">CECT 8628</strain>
    </source>
</reference>
<name>A0A839SIR7_9SPHI</name>
<dbReference type="EMBL" id="JACHWX010000012">
    <property type="protein sequence ID" value="MBB3057193.1"/>
    <property type="molecule type" value="Genomic_DNA"/>
</dbReference>
<proteinExistence type="predicted"/>
<dbReference type="RefSeq" id="WP_260146886.1">
    <property type="nucleotide sequence ID" value="NZ_AP017313.1"/>
</dbReference>
<keyword evidence="2" id="KW-1185">Reference proteome</keyword>
<accession>A0A839SIR7</accession>
<comment type="caution">
    <text evidence="1">The sequence shown here is derived from an EMBL/GenBank/DDBJ whole genome shotgun (WGS) entry which is preliminary data.</text>
</comment>
<organism evidence="1 2">
    <name type="scientific">Mucilaginibacter gotjawali</name>
    <dbReference type="NCBI Taxonomy" id="1550579"/>
    <lineage>
        <taxon>Bacteria</taxon>
        <taxon>Pseudomonadati</taxon>
        <taxon>Bacteroidota</taxon>
        <taxon>Sphingobacteriia</taxon>
        <taxon>Sphingobacteriales</taxon>
        <taxon>Sphingobacteriaceae</taxon>
        <taxon>Mucilaginibacter</taxon>
    </lineage>
</organism>
<gene>
    <name evidence="1" type="ORF">FHS11_003623</name>
</gene>
<dbReference type="Proteomes" id="UP000539265">
    <property type="component" value="Unassembled WGS sequence"/>
</dbReference>